<comment type="caution">
    <text evidence="1">The sequence shown here is derived from an EMBL/GenBank/DDBJ whole genome shotgun (WGS) entry which is preliminary data.</text>
</comment>
<organism evidence="1 2">
    <name type="scientific">Shewanella pneumatophori</name>
    <dbReference type="NCBI Taxonomy" id="314092"/>
    <lineage>
        <taxon>Bacteria</taxon>
        <taxon>Pseudomonadati</taxon>
        <taxon>Pseudomonadota</taxon>
        <taxon>Gammaproteobacteria</taxon>
        <taxon>Alteromonadales</taxon>
        <taxon>Shewanellaceae</taxon>
        <taxon>Shewanella</taxon>
    </lineage>
</organism>
<evidence type="ECO:0000313" key="1">
    <source>
        <dbReference type="EMBL" id="MCL1138342.1"/>
    </source>
</evidence>
<dbReference type="RefSeq" id="WP_248472736.1">
    <property type="nucleotide sequence ID" value="NZ_JAKILB010000004.1"/>
</dbReference>
<proteinExistence type="predicted"/>
<dbReference type="InterPro" id="IPR009912">
    <property type="entry name" value="DUF1451"/>
</dbReference>
<dbReference type="EMBL" id="JAKILB010000004">
    <property type="protein sequence ID" value="MCL1138342.1"/>
    <property type="molecule type" value="Genomic_DNA"/>
</dbReference>
<sequence length="166" mass="18972">MSDQSTALLSLYEALIEHIKTQYRDDNSLTVKSLYKQVQASKQYLAIKQQAKEEELALVEQFLKRDIASFLQEQNASDLSHSPTMITVENTLWHWLSEITDRSQLEWHEVAQDFKHHGYYESGEIVGQGNMVCTACGHESKIEFPGVLSDCTECDNNEFTREALAP</sequence>
<reference evidence="1" key="1">
    <citation type="submission" date="2022-01" db="EMBL/GenBank/DDBJ databases">
        <title>Whole genome-based taxonomy of the Shewanellaceae.</title>
        <authorList>
            <person name="Martin-Rodriguez A.J."/>
        </authorList>
    </citation>
    <scope>NUCLEOTIDE SEQUENCE</scope>
    <source>
        <strain evidence="1">KCTC 23973</strain>
    </source>
</reference>
<dbReference type="Proteomes" id="UP001139293">
    <property type="component" value="Unassembled WGS sequence"/>
</dbReference>
<dbReference type="AlphaFoldDB" id="A0A9X1ZC60"/>
<name>A0A9X1ZC60_9GAMM</name>
<protein>
    <submittedName>
        <fullName evidence="1">Zinc ribbon-containing protein</fullName>
    </submittedName>
</protein>
<keyword evidence="2" id="KW-1185">Reference proteome</keyword>
<evidence type="ECO:0000313" key="2">
    <source>
        <dbReference type="Proteomes" id="UP001139293"/>
    </source>
</evidence>
<dbReference type="Pfam" id="PF07295">
    <property type="entry name" value="DUF1451"/>
    <property type="match status" value="1"/>
</dbReference>
<gene>
    <name evidence="1" type="ORF">L2740_07230</name>
</gene>
<accession>A0A9X1ZC60</accession>